<proteinExistence type="predicted"/>
<gene>
    <name evidence="3" type="ORF">SAMN05216249_103154</name>
</gene>
<dbReference type="Pfam" id="PF09479">
    <property type="entry name" value="Flg_new"/>
    <property type="match status" value="1"/>
</dbReference>
<comment type="subcellular location">
    <subcellularLocation>
        <location evidence="1">Cell envelope</location>
    </subcellularLocation>
</comment>
<evidence type="ECO:0000313" key="4">
    <source>
        <dbReference type="Proteomes" id="UP000198838"/>
    </source>
</evidence>
<evidence type="ECO:0000313" key="3">
    <source>
        <dbReference type="EMBL" id="SFA84934.1"/>
    </source>
</evidence>
<evidence type="ECO:0000256" key="2">
    <source>
        <dbReference type="SAM" id="Phobius"/>
    </source>
</evidence>
<dbReference type="InterPro" id="IPR032675">
    <property type="entry name" value="LRR_dom_sf"/>
</dbReference>
<sequence>MKCKKLINKICLSFLFMVMGFILIPIYSNAYNSSQIMVSLGDSYSSGEGVEPFYGQEDDPGKKIENEDWVTHRSQNSWPGKLKLPGNTKKNADLKNSKWFFAAASGAKTQHMDKLNLDKKEMLKKEVCYAYNRPGSNSLEYFTKIYNYEYFFKVFDEEALKNKHIDYVTLTLGGNDVDFSQIITIAVAQPGTVMTAILKNKIAEIKADISTTEKNLERVYKGIRNKTDNDTKIIVAGYPHLISDNGGVFFTDEEARIINNDGVDYFNNNVIKKIVNRQPGNIYYVDVVDEFKGHEAYSSDPYINPIMILQNEDINALKIPPISEYSIHPNNKGTDAYARCVQRKIDSLAGNYEWVSNTNGTLVITNYNGTQESITLPTYIDNKKVIGIDSIGNKDSFKNIKTIKFPEGIWGVISDSFRNRTNLKEVYFEGSGLVFDSAFENCPNLTTVTFNDFTSIDKNAFKDCINLKSVNVNYTVGEGSQILPSAFENCKNLIHIDLDKFSWICASAFKNCTSLSSVTLSNKLTAIGENAFIGCTALKGISIPKSVTIIGNSAFEDCKSLMHVELPERLGKIESATFRGCTGLKDINIPVSVKEIGSRTFEDCTSLTNVKLSEGLEKIGSATFCGCTALKEIRIPASVKTIGESAFSYCKSLTHAELKEGLETIEESTFEKCTGLKDIRIPTSVKTIGADAFYECKSLTHAELKEGLETIEGWAFANCTALKDISIPKSVKTIGSWAFGSCNSLMHAELSEGLETIGDGTFSECTALIDIRVPKSVKTIGVSAFKDCKNLTYAELQEGLVKIEGNAFYNCEKLKEINIPKSVKTIGRWAFGYCKSLTRAELQEGLGKIEDYTFCNCFNLKEIRIPKSVKTIGESAFCSCWHLKQAELPEGLETIGDTAFQWCGGLEAIKIPKSVKKIGKNPWLECEIVNIQVDSSNKKYDSRNNCNGIIETATNTLIVAGYKTLIPKGVNTVKSSAINTCHGIYYDIYLPKHINKIINDSNVCHIKGFYDSYAEKYAKSNGIEFIPIIKYTVELYDDSKLIGKKDVDGKEKNKYGIYTGDCPWFSTAEKKGYELLGYNTKKDGSGKLYTFSDGLYKLTRVENSTVKLYAQWKIKKYKITYNLNGGKNNADNPTTYTVKTKTIKLKNPTRQGYSFVGWYTDKDYKKKLENNEIKQGSVGNKTLYAKWKKNGTSNKQEITADEM</sequence>
<dbReference type="GO" id="GO:0016788">
    <property type="term" value="F:hydrolase activity, acting on ester bonds"/>
    <property type="evidence" value="ECO:0007669"/>
    <property type="project" value="InterPro"/>
</dbReference>
<dbReference type="InterPro" id="IPR026906">
    <property type="entry name" value="LRR_5"/>
</dbReference>
<dbReference type="GO" id="GO:0030313">
    <property type="term" value="C:cell envelope"/>
    <property type="evidence" value="ECO:0007669"/>
    <property type="project" value="UniProtKB-SubCell"/>
</dbReference>
<organism evidence="3 4">
    <name type="scientific">Acetitomaculum ruminis DSM 5522</name>
    <dbReference type="NCBI Taxonomy" id="1120918"/>
    <lineage>
        <taxon>Bacteria</taxon>
        <taxon>Bacillati</taxon>
        <taxon>Bacillota</taxon>
        <taxon>Clostridia</taxon>
        <taxon>Lachnospirales</taxon>
        <taxon>Lachnospiraceae</taxon>
        <taxon>Acetitomaculum</taxon>
    </lineage>
</organism>
<keyword evidence="4" id="KW-1185">Reference proteome</keyword>
<dbReference type="OrthoDB" id="1994173at2"/>
<dbReference type="AlphaFoldDB" id="A0A1I0W8P6"/>
<dbReference type="Gene3D" id="3.80.10.10">
    <property type="entry name" value="Ribonuclease Inhibitor"/>
    <property type="match status" value="4"/>
</dbReference>
<dbReference type="InterPro" id="IPR036514">
    <property type="entry name" value="SGNH_hydro_sf"/>
</dbReference>
<dbReference type="PANTHER" id="PTHR45661:SF3">
    <property type="entry name" value="IG-LIKE DOMAIN-CONTAINING PROTEIN"/>
    <property type="match status" value="1"/>
</dbReference>
<protein>
    <submittedName>
        <fullName evidence="3">Listeria/Bacterioides repeat-containing protein</fullName>
    </submittedName>
</protein>
<keyword evidence="2" id="KW-0812">Transmembrane</keyword>
<dbReference type="EMBL" id="FOJY01000003">
    <property type="protein sequence ID" value="SFA84934.1"/>
    <property type="molecule type" value="Genomic_DNA"/>
</dbReference>
<dbReference type="Pfam" id="PF13306">
    <property type="entry name" value="LRR_5"/>
    <property type="match status" value="3"/>
</dbReference>
<keyword evidence="2" id="KW-1133">Transmembrane helix</keyword>
<keyword evidence="2" id="KW-0472">Membrane</keyword>
<dbReference type="InterPro" id="IPR053139">
    <property type="entry name" value="Surface_bspA-like"/>
</dbReference>
<dbReference type="InterPro" id="IPR042229">
    <property type="entry name" value="Listeria/Bacterioides_rpt_sf"/>
</dbReference>
<feature type="transmembrane region" description="Helical" evidence="2">
    <location>
        <begin position="7"/>
        <end position="27"/>
    </location>
</feature>
<dbReference type="InterPro" id="IPR037460">
    <property type="entry name" value="SEST-like"/>
</dbReference>
<dbReference type="Gene3D" id="3.40.50.12480">
    <property type="match status" value="1"/>
</dbReference>
<dbReference type="PANTHER" id="PTHR45661">
    <property type="entry name" value="SURFACE ANTIGEN"/>
    <property type="match status" value="1"/>
</dbReference>
<name>A0A1I0W8P6_9FIRM</name>
<dbReference type="SUPFAM" id="SSF52266">
    <property type="entry name" value="SGNH hydrolase"/>
    <property type="match status" value="1"/>
</dbReference>
<dbReference type="Gene3D" id="3.40.50.1110">
    <property type="entry name" value="SGNH hydrolase"/>
    <property type="match status" value="1"/>
</dbReference>
<dbReference type="CDD" id="cd01823">
    <property type="entry name" value="SEST_like"/>
    <property type="match status" value="1"/>
</dbReference>
<dbReference type="NCBIfam" id="TIGR02543">
    <property type="entry name" value="List_Bact_rpt"/>
    <property type="match status" value="1"/>
</dbReference>
<dbReference type="Gene3D" id="2.60.40.4270">
    <property type="entry name" value="Listeria-Bacteroides repeat domain"/>
    <property type="match status" value="2"/>
</dbReference>
<dbReference type="STRING" id="1120918.SAMN05216249_103154"/>
<dbReference type="SUPFAM" id="SSF52058">
    <property type="entry name" value="L domain-like"/>
    <property type="match status" value="2"/>
</dbReference>
<reference evidence="3 4" key="1">
    <citation type="submission" date="2016-10" db="EMBL/GenBank/DDBJ databases">
        <authorList>
            <person name="de Groot N.N."/>
        </authorList>
    </citation>
    <scope>NUCLEOTIDE SEQUENCE [LARGE SCALE GENOMIC DNA]</scope>
    <source>
        <strain evidence="3 4">DSM 5522</strain>
    </source>
</reference>
<dbReference type="InterPro" id="IPR013378">
    <property type="entry name" value="InlB-like_B-rpt"/>
</dbReference>
<dbReference type="Proteomes" id="UP000198838">
    <property type="component" value="Unassembled WGS sequence"/>
</dbReference>
<evidence type="ECO:0000256" key="1">
    <source>
        <dbReference type="ARBA" id="ARBA00004196"/>
    </source>
</evidence>
<accession>A0A1I0W8P6</accession>